<dbReference type="RefSeq" id="XP_010516705.1">
    <property type="nucleotide sequence ID" value="XM_010518403.2"/>
</dbReference>
<protein>
    <submittedName>
        <fullName evidence="3">Uncharacterized protein LOC104792286</fullName>
    </submittedName>
</protein>
<sequence length="112" mass="12541">MEEETTKGSSTLGCGRLRNPKIPRGPRTTPASEEILPVLLRLLLQSSSSSSSDQTSYSWYIEDAEFYSRESYAGGEKDFQETSPKYEEVMGCGLLGIRDGSKLLWWMETFGT</sequence>
<evidence type="ECO:0000313" key="2">
    <source>
        <dbReference type="Proteomes" id="UP000694864"/>
    </source>
</evidence>
<proteinExistence type="predicted"/>
<evidence type="ECO:0000256" key="1">
    <source>
        <dbReference type="SAM" id="MobiDB-lite"/>
    </source>
</evidence>
<feature type="region of interest" description="Disordered" evidence="1">
    <location>
        <begin position="1"/>
        <end position="30"/>
    </location>
</feature>
<keyword evidence="2" id="KW-1185">Reference proteome</keyword>
<name>A0ABM0ZJP4_CAMSA</name>
<organism evidence="2 3">
    <name type="scientific">Camelina sativa</name>
    <name type="common">False flax</name>
    <name type="synonym">Myagrum sativum</name>
    <dbReference type="NCBI Taxonomy" id="90675"/>
    <lineage>
        <taxon>Eukaryota</taxon>
        <taxon>Viridiplantae</taxon>
        <taxon>Streptophyta</taxon>
        <taxon>Embryophyta</taxon>
        <taxon>Tracheophyta</taxon>
        <taxon>Spermatophyta</taxon>
        <taxon>Magnoliopsida</taxon>
        <taxon>eudicotyledons</taxon>
        <taxon>Gunneridae</taxon>
        <taxon>Pentapetalae</taxon>
        <taxon>rosids</taxon>
        <taxon>malvids</taxon>
        <taxon>Brassicales</taxon>
        <taxon>Brassicaceae</taxon>
        <taxon>Camelineae</taxon>
        <taxon>Camelina</taxon>
    </lineage>
</organism>
<reference evidence="2" key="1">
    <citation type="journal article" date="2014" name="Nat. Commun.">
        <title>The emerging biofuel crop Camelina sativa retains a highly undifferentiated hexaploid genome structure.</title>
        <authorList>
            <person name="Kagale S."/>
            <person name="Koh C."/>
            <person name="Nixon J."/>
            <person name="Bollina V."/>
            <person name="Clarke W.E."/>
            <person name="Tuteja R."/>
            <person name="Spillane C."/>
            <person name="Robinson S.J."/>
            <person name="Links M.G."/>
            <person name="Clarke C."/>
            <person name="Higgins E.E."/>
            <person name="Huebert T."/>
            <person name="Sharpe A.G."/>
            <person name="Parkin I.A."/>
        </authorList>
    </citation>
    <scope>NUCLEOTIDE SEQUENCE [LARGE SCALE GENOMIC DNA]</scope>
    <source>
        <strain evidence="2">cv. DH55</strain>
    </source>
</reference>
<dbReference type="GeneID" id="104792286"/>
<evidence type="ECO:0000313" key="3">
    <source>
        <dbReference type="RefSeq" id="XP_010516705.1"/>
    </source>
</evidence>
<dbReference type="Proteomes" id="UP000694864">
    <property type="component" value="Chromosome 6"/>
</dbReference>
<accession>A0ABM0ZJP4</accession>
<reference evidence="3" key="2">
    <citation type="submission" date="2025-08" db="UniProtKB">
        <authorList>
            <consortium name="RefSeq"/>
        </authorList>
    </citation>
    <scope>IDENTIFICATION</scope>
    <source>
        <tissue evidence="3">Leaf</tissue>
    </source>
</reference>
<gene>
    <name evidence="3" type="primary">LOC104792286</name>
</gene>